<dbReference type="InterPro" id="IPR012312">
    <property type="entry name" value="Hemerythrin-like"/>
</dbReference>
<dbReference type="CDD" id="cd12108">
    <property type="entry name" value="Hr-like"/>
    <property type="match status" value="1"/>
</dbReference>
<dbReference type="Gene3D" id="1.20.120.520">
    <property type="entry name" value="nmb1532 protein domain like"/>
    <property type="match status" value="1"/>
</dbReference>
<dbReference type="AlphaFoldDB" id="A0A0S4QLX7"/>
<keyword evidence="4" id="KW-1185">Reference proteome</keyword>
<evidence type="ECO:0000313" key="4">
    <source>
        <dbReference type="Proteomes" id="UP000198802"/>
    </source>
</evidence>
<protein>
    <submittedName>
        <fullName evidence="3">Hemerythrin HHE cation binding domain-containing protein</fullName>
    </submittedName>
</protein>
<dbReference type="Proteomes" id="UP000198802">
    <property type="component" value="Unassembled WGS sequence"/>
</dbReference>
<evidence type="ECO:0000313" key="3">
    <source>
        <dbReference type="EMBL" id="CUU56233.1"/>
    </source>
</evidence>
<evidence type="ECO:0000256" key="1">
    <source>
        <dbReference type="SAM" id="MobiDB-lite"/>
    </source>
</evidence>
<gene>
    <name evidence="3" type="ORF">Ga0074812_107117</name>
</gene>
<dbReference type="RefSeq" id="WP_091276149.1">
    <property type="nucleotide sequence ID" value="NZ_FAOZ01000007.1"/>
</dbReference>
<dbReference type="PANTHER" id="PTHR35585:SF1">
    <property type="entry name" value="HHE DOMAIN PROTEIN (AFU_ORTHOLOGUE AFUA_4G00730)"/>
    <property type="match status" value="1"/>
</dbReference>
<proteinExistence type="predicted"/>
<dbReference type="EMBL" id="FAOZ01000007">
    <property type="protein sequence ID" value="CUU56233.1"/>
    <property type="molecule type" value="Genomic_DNA"/>
</dbReference>
<sequence length="166" mass="18754">MSTDAIVLLKEDHKAIKAAFKRFQEAGEKAYAAKARLADKFMELLTVHTYIENEVMYPEVRGLLPALENDILESYEEHHVADLLIAELAALSPEAERFSAKAAVLIENVKHHIDEEEREFFPRVREALGRKQLSEIGERLLEAKEKAPHDPAQPSALKKTVDAVIK</sequence>
<dbReference type="PANTHER" id="PTHR35585">
    <property type="entry name" value="HHE DOMAIN PROTEIN (AFU_ORTHOLOGUE AFUA_4G00730)"/>
    <property type="match status" value="1"/>
</dbReference>
<evidence type="ECO:0000259" key="2">
    <source>
        <dbReference type="Pfam" id="PF01814"/>
    </source>
</evidence>
<reference evidence="4" key="1">
    <citation type="submission" date="2015-11" db="EMBL/GenBank/DDBJ databases">
        <authorList>
            <person name="Varghese N."/>
        </authorList>
    </citation>
    <scope>NUCLEOTIDE SEQUENCE [LARGE SCALE GENOMIC DNA]</scope>
    <source>
        <strain evidence="4">DSM 45899</strain>
    </source>
</reference>
<name>A0A0S4QLX7_9ACTN</name>
<feature type="domain" description="Hemerythrin-like" evidence="2">
    <location>
        <begin position="5"/>
        <end position="123"/>
    </location>
</feature>
<organism evidence="3 4">
    <name type="scientific">Parafrankia irregularis</name>
    <dbReference type="NCBI Taxonomy" id="795642"/>
    <lineage>
        <taxon>Bacteria</taxon>
        <taxon>Bacillati</taxon>
        <taxon>Actinomycetota</taxon>
        <taxon>Actinomycetes</taxon>
        <taxon>Frankiales</taxon>
        <taxon>Frankiaceae</taxon>
        <taxon>Parafrankia</taxon>
    </lineage>
</organism>
<feature type="region of interest" description="Disordered" evidence="1">
    <location>
        <begin position="142"/>
        <end position="166"/>
    </location>
</feature>
<accession>A0A0S4QLX7</accession>
<dbReference type="Pfam" id="PF01814">
    <property type="entry name" value="Hemerythrin"/>
    <property type="match status" value="1"/>
</dbReference>